<dbReference type="Proteomes" id="UP000028401">
    <property type="component" value="Unassembled WGS sequence"/>
</dbReference>
<gene>
    <name evidence="1" type="ORF">U725_01113</name>
</gene>
<protein>
    <recommendedName>
        <fullName evidence="3">Transposon protein</fullName>
    </recommendedName>
</protein>
<dbReference type="AlphaFoldDB" id="A0A084ABP1"/>
<dbReference type="PATRIC" id="fig|1415168.3.peg.1184"/>
<dbReference type="Pfam" id="PF12642">
    <property type="entry name" value="TpcC"/>
    <property type="match status" value="1"/>
</dbReference>
<evidence type="ECO:0000313" key="1">
    <source>
        <dbReference type="EMBL" id="KEY62720.1"/>
    </source>
</evidence>
<accession>A0A084ABP1</accession>
<evidence type="ECO:0000313" key="2">
    <source>
        <dbReference type="Proteomes" id="UP000028401"/>
    </source>
</evidence>
<dbReference type="CDD" id="cd16386">
    <property type="entry name" value="TcpC_N"/>
    <property type="match status" value="1"/>
</dbReference>
<dbReference type="InterPro" id="IPR024735">
    <property type="entry name" value="TcpC"/>
</dbReference>
<evidence type="ECO:0008006" key="3">
    <source>
        <dbReference type="Google" id="ProtNLM"/>
    </source>
</evidence>
<dbReference type="RefSeq" id="WP_042748110.1">
    <property type="nucleotide sequence ID" value="NZ_AZSI01000024.1"/>
</dbReference>
<dbReference type="EMBL" id="AZSI01000024">
    <property type="protein sequence ID" value="KEY62720.1"/>
    <property type="molecule type" value="Genomic_DNA"/>
</dbReference>
<dbReference type="InterPro" id="IPR035628">
    <property type="entry name" value="TcpC_C"/>
</dbReference>
<name>A0A084ABP1_LACLC</name>
<dbReference type="CDD" id="cd16428">
    <property type="entry name" value="TcpC_C"/>
    <property type="match status" value="1"/>
</dbReference>
<dbReference type="Gene3D" id="3.10.450.540">
    <property type="match status" value="1"/>
</dbReference>
<comment type="caution">
    <text evidence="1">The sequence shown here is derived from an EMBL/GenBank/DDBJ whole genome shotgun (WGS) entry which is preliminary data.</text>
</comment>
<sequence>MILNLALIVLVGSGFQPTHTIINRTEAMQGQGSGSLDYRAKAYLDSFVQTYFNVPKDDNSLSEYNKNIQAYSDGRLPTVAQGQQLNPTKLKSATLLDLKENSASYAVTYETEGKTHNTIFNVPYQKSGLTYVINSQPYFTAIQKLQGSLKDKVQLGATDTLSQAQNEALDNYVKSLFTAYTSSSNTLPLISKGLKLNLDQTFKSVDYTYYTQNKDGSYNATTQATFGNAMGTHAENWTFKITAQGNSYFASDFNYTIDKNYINQGGK</sequence>
<reference evidence="1 2" key="1">
    <citation type="submission" date="2014-06" db="EMBL/GenBank/DDBJ databases">
        <title>Draft genome sequence of the putrescine producing strain Lactococcus lactis subsp cremoris GE214.</title>
        <authorList>
            <person name="Ladero V."/>
            <person name="Linares D.M."/>
            <person name="del Rio B."/>
            <person name="Mayo B."/>
            <person name="Martin M.C."/>
            <person name="Fernandez M."/>
            <person name="Alvarez M.A."/>
        </authorList>
    </citation>
    <scope>NUCLEOTIDE SEQUENCE [LARGE SCALE GENOMIC DNA]</scope>
    <source>
        <strain evidence="1 2">GE214</strain>
    </source>
</reference>
<organism evidence="1 2">
    <name type="scientific">Lactococcus cremoris subsp. cremoris GE214</name>
    <dbReference type="NCBI Taxonomy" id="1415168"/>
    <lineage>
        <taxon>Bacteria</taxon>
        <taxon>Bacillati</taxon>
        <taxon>Bacillota</taxon>
        <taxon>Bacilli</taxon>
        <taxon>Lactobacillales</taxon>
        <taxon>Streptococcaceae</taxon>
        <taxon>Lactococcus</taxon>
        <taxon>Lactococcus cremoris subsp. cremoris</taxon>
    </lineage>
</organism>
<proteinExistence type="predicted"/>